<dbReference type="CDD" id="cd00202">
    <property type="entry name" value="ZnF_GATA"/>
    <property type="match status" value="1"/>
</dbReference>
<dbReference type="Pfam" id="PF01426">
    <property type="entry name" value="BAH"/>
    <property type="match status" value="1"/>
</dbReference>
<accession>A0A8C1WI93</accession>
<proteinExistence type="inferred from homology"/>
<evidence type="ECO:0000256" key="1">
    <source>
        <dbReference type="ARBA" id="ARBA00022553"/>
    </source>
</evidence>
<dbReference type="Pfam" id="PF01448">
    <property type="entry name" value="ELM2"/>
    <property type="match status" value="1"/>
</dbReference>
<dbReference type="GO" id="GO:0003682">
    <property type="term" value="F:chromatin binding"/>
    <property type="evidence" value="ECO:0007669"/>
    <property type="project" value="InterPro"/>
</dbReference>
<sequence>SLRHLYRLYYVYFENSSSNPYLIRRIEELNKTANGNVEAKVVCLFRRRDISTNLNTLADSNARDFEEESKQPSMSEQQKHQLKHRELFLSRQFESLPATHIRGKCNVTLLNETDVLTGYLEREDCFFYSLVFDPVQKTLLADQGEIRVGSKYQAEIPDKLAEGDLDNRVQEKLETKVWDPNNQLKDPQIDQFLVVARAVGTFARALDCSSSIRQPSLHMSAAAASRDITLKRLKAAEADSKLKQVYIPTYTKPNPNQINAPGSKPGMNGATGYQKGLSCESCHTAQSQQWYAWGPPNMQCRLCASCWIYWKKYGGLKTPTQLEGATRAGSDAAPRGHMTRQEVQGMSPFTSSAGRAKLLAKNRQTFILQTTKLTRIARRVCQDILQSRRAARRPYASINANAVKAECEYSIANIQISPLKLKAPRGAPTPINRNQVNQPRSASALLGKRPFDNVSFTYKDTLTFPQVEHSVHRSKRSHWLQAGGNSLSTNGRPFALGMRAATQSVIKRQKVSQGDAPNPVVFVATKDTRYVSKTSHLHVFAIS</sequence>
<dbReference type="PROSITE" id="PS51156">
    <property type="entry name" value="ELM2"/>
    <property type="match status" value="1"/>
</dbReference>
<dbReference type="GO" id="GO:0042826">
    <property type="term" value="F:histone deacetylase binding"/>
    <property type="evidence" value="ECO:0007669"/>
    <property type="project" value="TreeGrafter"/>
</dbReference>
<dbReference type="PROSITE" id="PS51038">
    <property type="entry name" value="BAH"/>
    <property type="match status" value="1"/>
</dbReference>
<dbReference type="PANTHER" id="PTHR10865">
    <property type="entry name" value="METASTASIS-ASSOCIATED PROTEIN AND MESODERM INDUCTION EARLY RESPONSE PROTEIN"/>
    <property type="match status" value="1"/>
</dbReference>
<dbReference type="Ensembl" id="ENSCCRT00015069931.1">
    <property type="protein sequence ID" value="ENSCCRP00015067738.1"/>
    <property type="gene ID" value="ENSCCRG00015027435.1"/>
</dbReference>
<dbReference type="GO" id="GO:0043565">
    <property type="term" value="F:sequence-specific DNA binding"/>
    <property type="evidence" value="ECO:0007669"/>
    <property type="project" value="InterPro"/>
</dbReference>
<evidence type="ECO:0000259" key="5">
    <source>
        <dbReference type="PROSITE" id="PS51038"/>
    </source>
</evidence>
<dbReference type="Pfam" id="PF17226">
    <property type="entry name" value="MTA_R1"/>
    <property type="match status" value="1"/>
</dbReference>
<dbReference type="GO" id="GO:0000122">
    <property type="term" value="P:negative regulation of transcription by RNA polymerase II"/>
    <property type="evidence" value="ECO:0007669"/>
    <property type="project" value="TreeGrafter"/>
</dbReference>
<evidence type="ECO:0000313" key="7">
    <source>
        <dbReference type="Ensembl" id="ENSCCRP00015067738.1"/>
    </source>
</evidence>
<evidence type="ECO:0000256" key="3">
    <source>
        <dbReference type="ARBA" id="ARBA00023242"/>
    </source>
</evidence>
<dbReference type="InterPro" id="IPR001025">
    <property type="entry name" value="BAH_dom"/>
</dbReference>
<dbReference type="InterPro" id="IPR043151">
    <property type="entry name" value="BAH_sf"/>
</dbReference>
<dbReference type="InterPro" id="IPR040138">
    <property type="entry name" value="MIER/MTA"/>
</dbReference>
<feature type="domain" description="ELM2" evidence="6">
    <location>
        <begin position="144"/>
        <end position="230"/>
    </location>
</feature>
<feature type="domain" description="BAH" evidence="5">
    <location>
        <begin position="3"/>
        <end position="143"/>
    </location>
</feature>
<dbReference type="InterPro" id="IPR000949">
    <property type="entry name" value="ELM2_dom"/>
</dbReference>
<dbReference type="InterPro" id="IPR035170">
    <property type="entry name" value="MTA1_R1"/>
</dbReference>
<dbReference type="SMART" id="SM00401">
    <property type="entry name" value="ZnF_GATA"/>
    <property type="match status" value="1"/>
</dbReference>
<dbReference type="FunFam" id="2.30.30.490:FF:000001">
    <property type="entry name" value="Metastasis-associated 1 family, member 3"/>
    <property type="match status" value="1"/>
</dbReference>
<dbReference type="SMART" id="SM00439">
    <property type="entry name" value="BAH"/>
    <property type="match status" value="1"/>
</dbReference>
<evidence type="ECO:0000259" key="6">
    <source>
        <dbReference type="PROSITE" id="PS51156"/>
    </source>
</evidence>
<dbReference type="Gene3D" id="4.10.1240.50">
    <property type="match status" value="1"/>
</dbReference>
<name>A0A8C1WI93_CYPCA</name>
<dbReference type="GO" id="GO:0016581">
    <property type="term" value="C:NuRD complex"/>
    <property type="evidence" value="ECO:0007669"/>
    <property type="project" value="TreeGrafter"/>
</dbReference>
<dbReference type="SMART" id="SM01189">
    <property type="entry name" value="ELM2"/>
    <property type="match status" value="1"/>
</dbReference>
<dbReference type="PANTHER" id="PTHR10865:SF4">
    <property type="entry name" value="METASTASIS-ASSOCIATED PROTEIN MTA2"/>
    <property type="match status" value="1"/>
</dbReference>
<dbReference type="InterPro" id="IPR000679">
    <property type="entry name" value="Znf_GATA"/>
</dbReference>
<dbReference type="Proteomes" id="UP000694700">
    <property type="component" value="Unplaced"/>
</dbReference>
<reference evidence="7" key="1">
    <citation type="submission" date="2025-08" db="UniProtKB">
        <authorList>
            <consortium name="Ensembl"/>
        </authorList>
    </citation>
    <scope>IDENTIFICATION</scope>
</reference>
<comment type="similarity">
    <text evidence="4">Belongs to the metastasis-associated protein family.</text>
</comment>
<evidence type="ECO:0000313" key="8">
    <source>
        <dbReference type="Proteomes" id="UP000694700"/>
    </source>
</evidence>
<organism evidence="7 8">
    <name type="scientific">Cyprinus carpio</name>
    <name type="common">Common carp</name>
    <dbReference type="NCBI Taxonomy" id="7962"/>
    <lineage>
        <taxon>Eukaryota</taxon>
        <taxon>Metazoa</taxon>
        <taxon>Chordata</taxon>
        <taxon>Craniata</taxon>
        <taxon>Vertebrata</taxon>
        <taxon>Euteleostomi</taxon>
        <taxon>Actinopterygii</taxon>
        <taxon>Neopterygii</taxon>
        <taxon>Teleostei</taxon>
        <taxon>Ostariophysi</taxon>
        <taxon>Cypriniformes</taxon>
        <taxon>Cyprinidae</taxon>
        <taxon>Cyprininae</taxon>
        <taxon>Cyprinus</taxon>
    </lineage>
</organism>
<protein>
    <submittedName>
        <fullName evidence="7">Metastasis associated 1 family, member 2</fullName>
    </submittedName>
</protein>
<keyword evidence="2" id="KW-0238">DNA-binding</keyword>
<dbReference type="GO" id="GO:0003713">
    <property type="term" value="F:transcription coactivator activity"/>
    <property type="evidence" value="ECO:0007669"/>
    <property type="project" value="TreeGrafter"/>
</dbReference>
<dbReference type="CDD" id="cd04709">
    <property type="entry name" value="BAH_MTA"/>
    <property type="match status" value="1"/>
</dbReference>
<evidence type="ECO:0000256" key="4">
    <source>
        <dbReference type="ARBA" id="ARBA00093454"/>
    </source>
</evidence>
<dbReference type="FunFam" id="4.10.1240.50:FF:000001">
    <property type="entry name" value="Metastasis-associated 1 family, member 3"/>
    <property type="match status" value="1"/>
</dbReference>
<dbReference type="Pfam" id="PF00320">
    <property type="entry name" value="GATA"/>
    <property type="match status" value="1"/>
</dbReference>
<dbReference type="Gene3D" id="2.30.30.490">
    <property type="match status" value="1"/>
</dbReference>
<dbReference type="AlphaFoldDB" id="A0A8C1WI93"/>
<dbReference type="GO" id="GO:0003714">
    <property type="term" value="F:transcription corepressor activity"/>
    <property type="evidence" value="ECO:0007669"/>
    <property type="project" value="TreeGrafter"/>
</dbReference>
<keyword evidence="3" id="KW-0539">Nucleus</keyword>
<evidence type="ECO:0000256" key="2">
    <source>
        <dbReference type="ARBA" id="ARBA00023125"/>
    </source>
</evidence>
<keyword evidence="1" id="KW-0597">Phosphoprotein</keyword>